<feature type="region of interest" description="Disordered" evidence="1">
    <location>
        <begin position="1"/>
        <end position="34"/>
    </location>
</feature>
<sequence>MRQTQEDGEMHKINRQTQRREKKRKNTERLKEAE</sequence>
<accession>A0A0E9V6Y1</accession>
<reference evidence="2" key="1">
    <citation type="submission" date="2014-11" db="EMBL/GenBank/DDBJ databases">
        <authorList>
            <person name="Amaro Gonzalez C."/>
        </authorList>
    </citation>
    <scope>NUCLEOTIDE SEQUENCE</scope>
</reference>
<evidence type="ECO:0000313" key="2">
    <source>
        <dbReference type="EMBL" id="JAH73736.1"/>
    </source>
</evidence>
<proteinExistence type="predicted"/>
<protein>
    <submittedName>
        <fullName evidence="2">Uncharacterized protein</fullName>
    </submittedName>
</protein>
<name>A0A0E9V6Y1_ANGAN</name>
<dbReference type="EMBL" id="GBXM01034841">
    <property type="protein sequence ID" value="JAH73736.1"/>
    <property type="molecule type" value="Transcribed_RNA"/>
</dbReference>
<dbReference type="AlphaFoldDB" id="A0A0E9V6Y1"/>
<evidence type="ECO:0000256" key="1">
    <source>
        <dbReference type="SAM" id="MobiDB-lite"/>
    </source>
</evidence>
<organism evidence="2">
    <name type="scientific">Anguilla anguilla</name>
    <name type="common">European freshwater eel</name>
    <name type="synonym">Muraena anguilla</name>
    <dbReference type="NCBI Taxonomy" id="7936"/>
    <lineage>
        <taxon>Eukaryota</taxon>
        <taxon>Metazoa</taxon>
        <taxon>Chordata</taxon>
        <taxon>Craniata</taxon>
        <taxon>Vertebrata</taxon>
        <taxon>Euteleostomi</taxon>
        <taxon>Actinopterygii</taxon>
        <taxon>Neopterygii</taxon>
        <taxon>Teleostei</taxon>
        <taxon>Anguilliformes</taxon>
        <taxon>Anguillidae</taxon>
        <taxon>Anguilla</taxon>
    </lineage>
</organism>
<reference evidence="2" key="2">
    <citation type="journal article" date="2015" name="Fish Shellfish Immunol.">
        <title>Early steps in the European eel (Anguilla anguilla)-Vibrio vulnificus interaction in the gills: Role of the RtxA13 toxin.</title>
        <authorList>
            <person name="Callol A."/>
            <person name="Pajuelo D."/>
            <person name="Ebbesson L."/>
            <person name="Teles M."/>
            <person name="MacKenzie S."/>
            <person name="Amaro C."/>
        </authorList>
    </citation>
    <scope>NUCLEOTIDE SEQUENCE</scope>
</reference>
<feature type="compositionally biased region" description="Basic and acidic residues" evidence="1">
    <location>
        <begin position="1"/>
        <end position="12"/>
    </location>
</feature>